<dbReference type="AlphaFoldDB" id="A0AAN9DC43"/>
<organism evidence="2 3">
    <name type="scientific">Phoxinus phoxinus</name>
    <name type="common">Eurasian minnow</name>
    <dbReference type="NCBI Taxonomy" id="58324"/>
    <lineage>
        <taxon>Eukaryota</taxon>
        <taxon>Metazoa</taxon>
        <taxon>Chordata</taxon>
        <taxon>Craniata</taxon>
        <taxon>Vertebrata</taxon>
        <taxon>Euteleostomi</taxon>
        <taxon>Actinopterygii</taxon>
        <taxon>Neopterygii</taxon>
        <taxon>Teleostei</taxon>
        <taxon>Ostariophysi</taxon>
        <taxon>Cypriniformes</taxon>
        <taxon>Leuciscidae</taxon>
        <taxon>Phoxininae</taxon>
        <taxon>Phoxinus</taxon>
    </lineage>
</organism>
<reference evidence="2 3" key="1">
    <citation type="submission" date="2024-02" db="EMBL/GenBank/DDBJ databases">
        <title>Chromosome-level genome assembly of the Eurasian Minnow (Phoxinus phoxinus).</title>
        <authorList>
            <person name="Oriowo T.O."/>
            <person name="Martin S."/>
            <person name="Stange M."/>
            <person name="Chrysostomakis Y."/>
            <person name="Brown T."/>
            <person name="Winkler S."/>
            <person name="Kukowka S."/>
            <person name="Myers E.W."/>
            <person name="Bohne A."/>
        </authorList>
    </citation>
    <scope>NUCLEOTIDE SEQUENCE [LARGE SCALE GENOMIC DNA]</scope>
    <source>
        <strain evidence="2">ZFMK-TIS-60720</strain>
        <tissue evidence="2">Whole Organism</tissue>
    </source>
</reference>
<protein>
    <submittedName>
        <fullName evidence="2">Uncharacterized protein</fullName>
    </submittedName>
</protein>
<keyword evidence="3" id="KW-1185">Reference proteome</keyword>
<dbReference type="Proteomes" id="UP001364617">
    <property type="component" value="Unassembled WGS sequence"/>
</dbReference>
<feature type="compositionally biased region" description="Gly residues" evidence="1">
    <location>
        <begin position="1"/>
        <end position="10"/>
    </location>
</feature>
<evidence type="ECO:0000256" key="1">
    <source>
        <dbReference type="SAM" id="MobiDB-lite"/>
    </source>
</evidence>
<name>A0AAN9DC43_9TELE</name>
<evidence type="ECO:0000313" key="3">
    <source>
        <dbReference type="Proteomes" id="UP001364617"/>
    </source>
</evidence>
<gene>
    <name evidence="2" type="ORF">R3I93_006769</name>
</gene>
<sequence>MHLSQAGGGEEPPPVPTTTPRSYTTEHHKAGHKVNQPWDSNYSTPTGPRTGDFLCPLKTAVGLQGSEGEAPSDAWLRAA</sequence>
<feature type="compositionally biased region" description="Polar residues" evidence="1">
    <location>
        <begin position="37"/>
        <end position="47"/>
    </location>
</feature>
<comment type="caution">
    <text evidence="2">The sequence shown here is derived from an EMBL/GenBank/DDBJ whole genome shotgun (WGS) entry which is preliminary data.</text>
</comment>
<proteinExistence type="predicted"/>
<accession>A0AAN9DC43</accession>
<evidence type="ECO:0000313" key="2">
    <source>
        <dbReference type="EMBL" id="KAK7162544.1"/>
    </source>
</evidence>
<dbReference type="EMBL" id="JAYKXH010000007">
    <property type="protein sequence ID" value="KAK7162544.1"/>
    <property type="molecule type" value="Genomic_DNA"/>
</dbReference>
<feature type="region of interest" description="Disordered" evidence="1">
    <location>
        <begin position="1"/>
        <end position="52"/>
    </location>
</feature>